<dbReference type="Gene3D" id="3.90.550.10">
    <property type="entry name" value="Spore Coat Polysaccharide Biosynthesis Protein SpsA, Chain A"/>
    <property type="match status" value="1"/>
</dbReference>
<dbReference type="Proteomes" id="UP000238701">
    <property type="component" value="Unassembled WGS sequence"/>
</dbReference>
<dbReference type="GO" id="GO:0016740">
    <property type="term" value="F:transferase activity"/>
    <property type="evidence" value="ECO:0007669"/>
    <property type="project" value="UniProtKB-KW"/>
</dbReference>
<proteinExistence type="predicted"/>
<dbReference type="EMBL" id="OMOD01000122">
    <property type="protein sequence ID" value="SPF40178.1"/>
    <property type="molecule type" value="Genomic_DNA"/>
</dbReference>
<dbReference type="InterPro" id="IPR050834">
    <property type="entry name" value="Glycosyltransf_2"/>
</dbReference>
<dbReference type="InterPro" id="IPR029044">
    <property type="entry name" value="Nucleotide-diphossugar_trans"/>
</dbReference>
<accession>A0A2U3KKI1</accession>
<dbReference type="PANTHER" id="PTHR43685">
    <property type="entry name" value="GLYCOSYLTRANSFERASE"/>
    <property type="match status" value="1"/>
</dbReference>
<gene>
    <name evidence="2" type="ORF">SBA1_30029</name>
</gene>
<reference evidence="3" key="1">
    <citation type="submission" date="2018-02" db="EMBL/GenBank/DDBJ databases">
        <authorList>
            <person name="Hausmann B."/>
        </authorList>
    </citation>
    <scope>NUCLEOTIDE SEQUENCE [LARGE SCALE GENOMIC DNA]</scope>
    <source>
        <strain evidence="3">Peat soil MAG SbA1</strain>
    </source>
</reference>
<name>A0A2U3KKI1_9BACT</name>
<dbReference type="Pfam" id="PF00535">
    <property type="entry name" value="Glycos_transf_2"/>
    <property type="match status" value="1"/>
</dbReference>
<dbReference type="OrthoDB" id="111731at2"/>
<dbReference type="SUPFAM" id="SSF53448">
    <property type="entry name" value="Nucleotide-diphospho-sugar transferases"/>
    <property type="match status" value="1"/>
</dbReference>
<sequence>MNEPLVSVIIPTYNRAEVICETIENIFQQTYPNLELIVVDDGSTDDTPSVLRSYGNRIRWAAQENAGPSAARNRGISMAKGEVIAFQDSDDAWHPTKIERQVSLLQRGGESVVCCLCNCNVERDGRVVHSFETAPIYPPIEEGMWLNVTEVLATRCVLFNQAVAVRRKALVRVGGFDESFRLMEDMELALRLSLEGPWTFIREPLATRQAKLRHTLSHEASEIIVAKNVVRIQEGILRIIESSGRLAALRPQLERELRRSRRFLRAAQMKESDVFGASLVGWVLERTEHYRQAAYRRTPWFPQMKVSALDSRNFWDLRKASASEPSLR</sequence>
<evidence type="ECO:0000313" key="3">
    <source>
        <dbReference type="Proteomes" id="UP000238701"/>
    </source>
</evidence>
<evidence type="ECO:0000259" key="1">
    <source>
        <dbReference type="Pfam" id="PF00535"/>
    </source>
</evidence>
<feature type="domain" description="Glycosyltransferase 2-like" evidence="1">
    <location>
        <begin position="7"/>
        <end position="157"/>
    </location>
</feature>
<dbReference type="InterPro" id="IPR001173">
    <property type="entry name" value="Glyco_trans_2-like"/>
</dbReference>
<keyword evidence="2" id="KW-0808">Transferase</keyword>
<dbReference type="AlphaFoldDB" id="A0A2U3KKI1"/>
<protein>
    <submittedName>
        <fullName evidence="2">Glycosyl transferase family 2</fullName>
    </submittedName>
</protein>
<organism evidence="2 3">
    <name type="scientific">Candidatus Sulfotelmatobacter kueseliae</name>
    <dbReference type="NCBI Taxonomy" id="2042962"/>
    <lineage>
        <taxon>Bacteria</taxon>
        <taxon>Pseudomonadati</taxon>
        <taxon>Acidobacteriota</taxon>
        <taxon>Terriglobia</taxon>
        <taxon>Terriglobales</taxon>
        <taxon>Candidatus Korobacteraceae</taxon>
        <taxon>Candidatus Sulfotelmatobacter</taxon>
    </lineage>
</organism>
<evidence type="ECO:0000313" key="2">
    <source>
        <dbReference type="EMBL" id="SPF40178.1"/>
    </source>
</evidence>
<dbReference type="PANTHER" id="PTHR43685:SF11">
    <property type="entry name" value="GLYCOSYLTRANSFERASE TAGX-RELATED"/>
    <property type="match status" value="1"/>
</dbReference>